<evidence type="ECO:0000259" key="2">
    <source>
        <dbReference type="SMART" id="SM00343"/>
    </source>
</evidence>
<dbReference type="Pfam" id="PF13976">
    <property type="entry name" value="gag_pre-integrs"/>
    <property type="match status" value="1"/>
</dbReference>
<feature type="region of interest" description="Disordered" evidence="1">
    <location>
        <begin position="261"/>
        <end position="300"/>
    </location>
</feature>
<dbReference type="EMBL" id="JAHUZN010000011">
    <property type="protein sequence ID" value="KAG8478196.1"/>
    <property type="molecule type" value="Genomic_DNA"/>
</dbReference>
<dbReference type="PANTHER" id="PTHR35317:SF31">
    <property type="entry name" value="DUF4219 DOMAIN-CONTAINING PROTEIN"/>
    <property type="match status" value="1"/>
</dbReference>
<accession>A0A8J5XXC7</accession>
<protein>
    <recommendedName>
        <fullName evidence="2">CCHC-type domain-containing protein</fullName>
    </recommendedName>
</protein>
<reference evidence="3 4" key="1">
    <citation type="journal article" date="2021" name="bioRxiv">
        <title>The Gossypium anomalum genome as a resource for cotton improvement and evolutionary analysis of hybrid incompatibility.</title>
        <authorList>
            <person name="Grover C.E."/>
            <person name="Yuan D."/>
            <person name="Arick M.A."/>
            <person name="Miller E.R."/>
            <person name="Hu G."/>
            <person name="Peterson D.G."/>
            <person name="Wendel J.F."/>
            <person name="Udall J.A."/>
        </authorList>
    </citation>
    <scope>NUCLEOTIDE SEQUENCE [LARGE SCALE GENOMIC DNA]</scope>
    <source>
        <strain evidence="3">JFW-Udall</strain>
        <tissue evidence="3">Leaf</tissue>
    </source>
</reference>
<proteinExistence type="predicted"/>
<dbReference type="InterPro" id="IPR036875">
    <property type="entry name" value="Znf_CCHC_sf"/>
</dbReference>
<dbReference type="SUPFAM" id="SSF57756">
    <property type="entry name" value="Retrovirus zinc finger-like domains"/>
    <property type="match status" value="1"/>
</dbReference>
<dbReference type="OrthoDB" id="1002045at2759"/>
<dbReference type="AlphaFoldDB" id="A0A8J5XXC7"/>
<feature type="domain" description="CCHC-type" evidence="2">
    <location>
        <begin position="306"/>
        <end position="322"/>
    </location>
</feature>
<comment type="caution">
    <text evidence="3">The sequence shown here is derived from an EMBL/GenBank/DDBJ whole genome shotgun (WGS) entry which is preliminary data.</text>
</comment>
<dbReference type="Proteomes" id="UP000701853">
    <property type="component" value="Chromosome 11"/>
</dbReference>
<evidence type="ECO:0000313" key="4">
    <source>
        <dbReference type="Proteomes" id="UP000701853"/>
    </source>
</evidence>
<gene>
    <name evidence="3" type="ORF">CXB51_027991</name>
</gene>
<evidence type="ECO:0000256" key="1">
    <source>
        <dbReference type="SAM" id="MobiDB-lite"/>
    </source>
</evidence>
<dbReference type="PANTHER" id="PTHR35317">
    <property type="entry name" value="OS04G0629600 PROTEIN"/>
    <property type="match status" value="1"/>
</dbReference>
<dbReference type="Pfam" id="PF14223">
    <property type="entry name" value="Retrotran_gag_2"/>
    <property type="match status" value="1"/>
</dbReference>
<dbReference type="InterPro" id="IPR054722">
    <property type="entry name" value="PolX-like_BBD"/>
</dbReference>
<feature type="domain" description="CCHC-type" evidence="2">
    <location>
        <begin position="327"/>
        <end position="343"/>
    </location>
</feature>
<dbReference type="InterPro" id="IPR025724">
    <property type="entry name" value="GAG-pre-integrase_dom"/>
</dbReference>
<dbReference type="GO" id="GO:0008270">
    <property type="term" value="F:zinc ion binding"/>
    <property type="evidence" value="ECO:0007669"/>
    <property type="project" value="InterPro"/>
</dbReference>
<dbReference type="Pfam" id="PF22936">
    <property type="entry name" value="Pol_BBD"/>
    <property type="match status" value="1"/>
</dbReference>
<sequence length="555" mass="63161">MTTPVSALASYIKALCNTQWELQFGYSSRETIKAADFIPPTLYFFTDPPQAIRVAASMSFSPPPPPVFASENYNIWAVKMRTYLRAHDLWNVVQNDTEPPPLRANPTIAQIRQYNEDCAKKYKAMSCLQSGVSDVIFTRIMACDSPKQAWDKLKEEFQGSEKTRQQQLINLRRDFENLKMNESETVKQYADRIMATVNNIRLLGDDFIDQRVVEKVITTLPEKYESKISSLEDSRDLSTIPLTDLINALYAQEQRRANRMEEYSEGAFQAKGREGSNSSSNFKGKKPWTEKKDKGKKKATKRKFPPCAHCKKTNHLEKYCWYKPDIQCRGCKQLGHIEKVCKNKPKPQLHHQNQAQTTEDVEAQEEHVFTASCFASSSKVSKMWLIDSGCTHHMASNRSMFKELDTTFVTKVRIGNGELIEAKGKGKAVIGTKSGNKTISEVLYVPDIDQNLLSVGQLLEKGYSLIFEDKVCVIKDVVDQVLVTVTMNDRSFTLDVNQLEPKTHVAQANESSLWHRRLGYMNYKSLGLLHKMSLVEDMSCIEPKKDVCEVCQLGK</sequence>
<keyword evidence="4" id="KW-1185">Reference proteome</keyword>
<dbReference type="InterPro" id="IPR001878">
    <property type="entry name" value="Znf_CCHC"/>
</dbReference>
<organism evidence="3 4">
    <name type="scientific">Gossypium anomalum</name>
    <dbReference type="NCBI Taxonomy" id="47600"/>
    <lineage>
        <taxon>Eukaryota</taxon>
        <taxon>Viridiplantae</taxon>
        <taxon>Streptophyta</taxon>
        <taxon>Embryophyta</taxon>
        <taxon>Tracheophyta</taxon>
        <taxon>Spermatophyta</taxon>
        <taxon>Magnoliopsida</taxon>
        <taxon>eudicotyledons</taxon>
        <taxon>Gunneridae</taxon>
        <taxon>Pentapetalae</taxon>
        <taxon>rosids</taxon>
        <taxon>malvids</taxon>
        <taxon>Malvales</taxon>
        <taxon>Malvaceae</taxon>
        <taxon>Malvoideae</taxon>
        <taxon>Gossypium</taxon>
    </lineage>
</organism>
<name>A0A8J5XXC7_9ROSI</name>
<evidence type="ECO:0000313" key="3">
    <source>
        <dbReference type="EMBL" id="KAG8478196.1"/>
    </source>
</evidence>
<dbReference type="SMART" id="SM00343">
    <property type="entry name" value="ZnF_C2HC"/>
    <property type="match status" value="2"/>
</dbReference>
<dbReference type="GO" id="GO:0003676">
    <property type="term" value="F:nucleic acid binding"/>
    <property type="evidence" value="ECO:0007669"/>
    <property type="project" value="InterPro"/>
</dbReference>